<dbReference type="RefSeq" id="WP_341407760.1">
    <property type="nucleotide sequence ID" value="NZ_JBBUKT010000015.1"/>
</dbReference>
<sequence>MTDASCDADAYEDLLSILDELSFRELRALSILDGYSSTIERAPGDNDYTLAQKFWDALEKTLTRELSIPADQLDDFMNRLSRTGCFETFEGKYTAAYGGMGRLTPTYYSLKQFVSQPGRA</sequence>
<gene>
    <name evidence="1" type="ORF">WKV53_25985</name>
</gene>
<name>A0ABU9B2G4_9BACT</name>
<keyword evidence="2" id="KW-1185">Reference proteome</keyword>
<organism evidence="1 2">
    <name type="scientific">Luteolibacter soli</name>
    <dbReference type="NCBI Taxonomy" id="3135280"/>
    <lineage>
        <taxon>Bacteria</taxon>
        <taxon>Pseudomonadati</taxon>
        <taxon>Verrucomicrobiota</taxon>
        <taxon>Verrucomicrobiia</taxon>
        <taxon>Verrucomicrobiales</taxon>
        <taxon>Verrucomicrobiaceae</taxon>
        <taxon>Luteolibacter</taxon>
    </lineage>
</organism>
<comment type="caution">
    <text evidence="1">The sequence shown here is derived from an EMBL/GenBank/DDBJ whole genome shotgun (WGS) entry which is preliminary data.</text>
</comment>
<dbReference type="Proteomes" id="UP001371305">
    <property type="component" value="Unassembled WGS sequence"/>
</dbReference>
<accession>A0ABU9B2G4</accession>
<proteinExistence type="predicted"/>
<reference evidence="1 2" key="1">
    <citation type="submission" date="2024-04" db="EMBL/GenBank/DDBJ databases">
        <title>Luteolibacter sp. isolated from soil.</title>
        <authorList>
            <person name="An J."/>
        </authorList>
    </citation>
    <scope>NUCLEOTIDE SEQUENCE [LARGE SCALE GENOMIC DNA]</scope>
    <source>
        <strain evidence="1 2">Y139</strain>
    </source>
</reference>
<evidence type="ECO:0000313" key="2">
    <source>
        <dbReference type="Proteomes" id="UP001371305"/>
    </source>
</evidence>
<protein>
    <submittedName>
        <fullName evidence="1">Uncharacterized protein</fullName>
    </submittedName>
</protein>
<dbReference type="EMBL" id="JBBUKT010000015">
    <property type="protein sequence ID" value="MEK7953993.1"/>
    <property type="molecule type" value="Genomic_DNA"/>
</dbReference>
<evidence type="ECO:0000313" key="1">
    <source>
        <dbReference type="EMBL" id="MEK7953993.1"/>
    </source>
</evidence>